<reference evidence="3" key="1">
    <citation type="journal article" date="2017" name="Cell">
        <title>Insights into land plant evolution garnered from the Marchantia polymorpha genome.</title>
        <authorList>
            <person name="Bowman J.L."/>
            <person name="Kohchi T."/>
            <person name="Yamato K.T."/>
            <person name="Jenkins J."/>
            <person name="Shu S."/>
            <person name="Ishizaki K."/>
            <person name="Yamaoka S."/>
            <person name="Nishihama R."/>
            <person name="Nakamura Y."/>
            <person name="Berger F."/>
            <person name="Adam C."/>
            <person name="Aki S.S."/>
            <person name="Althoff F."/>
            <person name="Araki T."/>
            <person name="Arteaga-Vazquez M.A."/>
            <person name="Balasubrmanian S."/>
            <person name="Barry K."/>
            <person name="Bauer D."/>
            <person name="Boehm C.R."/>
            <person name="Briginshaw L."/>
            <person name="Caballero-Perez J."/>
            <person name="Catarino B."/>
            <person name="Chen F."/>
            <person name="Chiyoda S."/>
            <person name="Chovatia M."/>
            <person name="Davies K.M."/>
            <person name="Delmans M."/>
            <person name="Demura T."/>
            <person name="Dierschke T."/>
            <person name="Dolan L."/>
            <person name="Dorantes-Acosta A.E."/>
            <person name="Eklund D.M."/>
            <person name="Florent S.N."/>
            <person name="Flores-Sandoval E."/>
            <person name="Fujiyama A."/>
            <person name="Fukuzawa H."/>
            <person name="Galik B."/>
            <person name="Grimanelli D."/>
            <person name="Grimwood J."/>
            <person name="Grossniklaus U."/>
            <person name="Hamada T."/>
            <person name="Haseloff J."/>
            <person name="Hetherington A.J."/>
            <person name="Higo A."/>
            <person name="Hirakawa Y."/>
            <person name="Hundley H.N."/>
            <person name="Ikeda Y."/>
            <person name="Inoue K."/>
            <person name="Inoue S.I."/>
            <person name="Ishida S."/>
            <person name="Jia Q."/>
            <person name="Kakita M."/>
            <person name="Kanazawa T."/>
            <person name="Kawai Y."/>
            <person name="Kawashima T."/>
            <person name="Kennedy M."/>
            <person name="Kinose K."/>
            <person name="Kinoshita T."/>
            <person name="Kohara Y."/>
            <person name="Koide E."/>
            <person name="Komatsu K."/>
            <person name="Kopischke S."/>
            <person name="Kubo M."/>
            <person name="Kyozuka J."/>
            <person name="Lagercrantz U."/>
            <person name="Lin S.S."/>
            <person name="Lindquist E."/>
            <person name="Lipzen A.M."/>
            <person name="Lu C.W."/>
            <person name="De Luna E."/>
            <person name="Martienssen R.A."/>
            <person name="Minamino N."/>
            <person name="Mizutani M."/>
            <person name="Mizutani M."/>
            <person name="Mochizuki N."/>
            <person name="Monte I."/>
            <person name="Mosher R."/>
            <person name="Nagasaki H."/>
            <person name="Nakagami H."/>
            <person name="Naramoto S."/>
            <person name="Nishitani K."/>
            <person name="Ohtani M."/>
            <person name="Okamoto T."/>
            <person name="Okumura M."/>
            <person name="Phillips J."/>
            <person name="Pollak B."/>
            <person name="Reinders A."/>
            <person name="Rovekamp M."/>
            <person name="Sano R."/>
            <person name="Sawa S."/>
            <person name="Schmid M.W."/>
            <person name="Shirakawa M."/>
            <person name="Solano R."/>
            <person name="Spunde A."/>
            <person name="Suetsugu N."/>
            <person name="Sugano S."/>
            <person name="Sugiyama A."/>
            <person name="Sun R."/>
            <person name="Suzuki Y."/>
            <person name="Takenaka M."/>
            <person name="Takezawa D."/>
            <person name="Tomogane H."/>
            <person name="Tsuzuki M."/>
            <person name="Ueda T."/>
            <person name="Umeda M."/>
            <person name="Ward J.M."/>
            <person name="Watanabe Y."/>
            <person name="Yazaki K."/>
            <person name="Yokoyama R."/>
            <person name="Yoshitake Y."/>
            <person name="Yotsui I."/>
            <person name="Zachgo S."/>
            <person name="Schmutz J."/>
        </authorList>
    </citation>
    <scope>NUCLEOTIDE SEQUENCE [LARGE SCALE GENOMIC DNA]</scope>
    <source>
        <strain evidence="3">Tak-1</strain>
    </source>
</reference>
<accession>A0A2R6X3L0</accession>
<gene>
    <name evidence="2" type="ORF">MARPO_0038s0042</name>
</gene>
<name>A0A2R6X3L0_MARPO</name>
<evidence type="ECO:0000313" key="3">
    <source>
        <dbReference type="Proteomes" id="UP000244005"/>
    </source>
</evidence>
<feature type="region of interest" description="Disordered" evidence="1">
    <location>
        <begin position="100"/>
        <end position="122"/>
    </location>
</feature>
<keyword evidence="3" id="KW-1185">Reference proteome</keyword>
<protein>
    <submittedName>
        <fullName evidence="2">Uncharacterized protein</fullName>
    </submittedName>
</protein>
<dbReference type="Proteomes" id="UP000244005">
    <property type="component" value="Unassembled WGS sequence"/>
</dbReference>
<dbReference type="AlphaFoldDB" id="A0A2R6X3L0"/>
<organism evidence="2 3">
    <name type="scientific">Marchantia polymorpha</name>
    <name type="common">Common liverwort</name>
    <name type="synonym">Marchantia aquatica</name>
    <dbReference type="NCBI Taxonomy" id="3197"/>
    <lineage>
        <taxon>Eukaryota</taxon>
        <taxon>Viridiplantae</taxon>
        <taxon>Streptophyta</taxon>
        <taxon>Embryophyta</taxon>
        <taxon>Marchantiophyta</taxon>
        <taxon>Marchantiopsida</taxon>
        <taxon>Marchantiidae</taxon>
        <taxon>Marchantiales</taxon>
        <taxon>Marchantiaceae</taxon>
        <taxon>Marchantia</taxon>
    </lineage>
</organism>
<proteinExistence type="predicted"/>
<sequence length="410" mass="46623">MSTSFEAAASHDQKFTQNKSEMTTAYKMRLRNGKDLMAGINSDFDAPSNLQPTNRSLGILASQRSSGGNCWNCLSSSGRKISERRTLNFVHLSDCPSAKKREMDDEASVQSNETTSYERRKSKTSKVVISSEKQLAKRQKADFPGYLEKANRLQFQHSNGVEWISSTKRVIIYDLEAANLTKLHVEISRESFAEALQLPLVKTNHDEFSDYSNPKFFKSSKVEWLGTEYFGTLCQCSQMRFPLPNGYADCSICSKSNPPESFWLLDEIKDHSVKDLIHFIGLWIHDTSNTSCLRRAAISSVLEALNSRSALQIWTQQVWTNFLSTLETLKGLANCNFPSECSFSTAGVISALLSGHTRKLRSWNRIWLEWERETYIPGIKICKKMISHMHHSTLAAEEQESLMVYHRRSL</sequence>
<dbReference type="EMBL" id="KZ772710">
    <property type="protein sequence ID" value="PTQ40688.1"/>
    <property type="molecule type" value="Genomic_DNA"/>
</dbReference>
<evidence type="ECO:0000313" key="2">
    <source>
        <dbReference type="EMBL" id="PTQ40688.1"/>
    </source>
</evidence>
<evidence type="ECO:0000256" key="1">
    <source>
        <dbReference type="SAM" id="MobiDB-lite"/>
    </source>
</evidence>
<dbReference type="Gramene" id="Mp6g18320.3">
    <property type="protein sequence ID" value="Mp6g18320.3.cds"/>
    <property type="gene ID" value="Mp6g18320"/>
</dbReference>